<dbReference type="AlphaFoldDB" id="A0A914MSV4"/>
<reference evidence="2" key="1">
    <citation type="submission" date="2022-11" db="UniProtKB">
        <authorList>
            <consortium name="WormBaseParasite"/>
        </authorList>
    </citation>
    <scope>IDENTIFICATION</scope>
</reference>
<sequence length="70" mass="8031">GECYTLLSGFRLPWPPSCCLYQPTPFMGSNERALWHRNSAFGSSHIASSAYQKWPTWSSYSTPKFKIKQL</sequence>
<protein>
    <submittedName>
        <fullName evidence="2">Uncharacterized protein</fullName>
    </submittedName>
</protein>
<organism evidence="1 2">
    <name type="scientific">Meloidogyne incognita</name>
    <name type="common">Southern root-knot nematode worm</name>
    <name type="synonym">Oxyuris incognita</name>
    <dbReference type="NCBI Taxonomy" id="6306"/>
    <lineage>
        <taxon>Eukaryota</taxon>
        <taxon>Metazoa</taxon>
        <taxon>Ecdysozoa</taxon>
        <taxon>Nematoda</taxon>
        <taxon>Chromadorea</taxon>
        <taxon>Rhabditida</taxon>
        <taxon>Tylenchina</taxon>
        <taxon>Tylenchomorpha</taxon>
        <taxon>Tylenchoidea</taxon>
        <taxon>Meloidogynidae</taxon>
        <taxon>Meloidogyninae</taxon>
        <taxon>Meloidogyne</taxon>
        <taxon>Meloidogyne incognita group</taxon>
    </lineage>
</organism>
<evidence type="ECO:0000313" key="1">
    <source>
        <dbReference type="Proteomes" id="UP000887563"/>
    </source>
</evidence>
<dbReference type="WBParaSite" id="Minc3s02085g28184">
    <property type="protein sequence ID" value="Minc3s02085g28184"/>
    <property type="gene ID" value="Minc3s02085g28184"/>
</dbReference>
<name>A0A914MSV4_MELIC</name>
<accession>A0A914MSV4</accession>
<proteinExistence type="predicted"/>
<keyword evidence="1" id="KW-1185">Reference proteome</keyword>
<dbReference type="Proteomes" id="UP000887563">
    <property type="component" value="Unplaced"/>
</dbReference>
<evidence type="ECO:0000313" key="2">
    <source>
        <dbReference type="WBParaSite" id="Minc3s02085g28184"/>
    </source>
</evidence>